<dbReference type="EMBL" id="BART01002899">
    <property type="protein sequence ID" value="GAG69732.1"/>
    <property type="molecule type" value="Genomic_DNA"/>
</dbReference>
<sequence>HTFINFVDKWNLRYIWLMNFSYESSSKKDEKEQKGQQVLEENPYDILQIGKDIKCIEGDEKKRLLAILKEEFLKEL</sequence>
<name>X1AJB2_9ZZZZ</name>
<evidence type="ECO:0000313" key="1">
    <source>
        <dbReference type="EMBL" id="GAG69732.1"/>
    </source>
</evidence>
<protein>
    <submittedName>
        <fullName evidence="1">Uncharacterized protein</fullName>
    </submittedName>
</protein>
<dbReference type="AlphaFoldDB" id="X1AJB2"/>
<accession>X1AJB2</accession>
<reference evidence="1" key="1">
    <citation type="journal article" date="2014" name="Front. Microbiol.">
        <title>High frequency of phylogenetically diverse reductive dehalogenase-homologous genes in deep subseafloor sedimentary metagenomes.</title>
        <authorList>
            <person name="Kawai M."/>
            <person name="Futagami T."/>
            <person name="Toyoda A."/>
            <person name="Takaki Y."/>
            <person name="Nishi S."/>
            <person name="Hori S."/>
            <person name="Arai W."/>
            <person name="Tsubouchi T."/>
            <person name="Morono Y."/>
            <person name="Uchiyama I."/>
            <person name="Ito T."/>
            <person name="Fujiyama A."/>
            <person name="Inagaki F."/>
            <person name="Takami H."/>
        </authorList>
    </citation>
    <scope>NUCLEOTIDE SEQUENCE</scope>
    <source>
        <strain evidence="1">Expedition CK06-06</strain>
    </source>
</reference>
<organism evidence="1">
    <name type="scientific">marine sediment metagenome</name>
    <dbReference type="NCBI Taxonomy" id="412755"/>
    <lineage>
        <taxon>unclassified sequences</taxon>
        <taxon>metagenomes</taxon>
        <taxon>ecological metagenomes</taxon>
    </lineage>
</organism>
<proteinExistence type="predicted"/>
<gene>
    <name evidence="1" type="ORF">S01H4_08445</name>
</gene>
<comment type="caution">
    <text evidence="1">The sequence shown here is derived from an EMBL/GenBank/DDBJ whole genome shotgun (WGS) entry which is preliminary data.</text>
</comment>
<feature type="non-terminal residue" evidence="1">
    <location>
        <position position="1"/>
    </location>
</feature>